<gene>
    <name evidence="10" type="ORF">EB796_001478</name>
</gene>
<dbReference type="InterPro" id="IPR008928">
    <property type="entry name" value="6-hairpin_glycosidase_sf"/>
</dbReference>
<dbReference type="Gene3D" id="1.50.10.10">
    <property type="match status" value="1"/>
</dbReference>
<keyword evidence="3" id="KW-0326">Glycosidase</keyword>
<dbReference type="Proteomes" id="UP000593567">
    <property type="component" value="Unassembled WGS sequence"/>
</dbReference>
<dbReference type="Pfam" id="PF03632">
    <property type="entry name" value="Glyco_hydro_65m"/>
    <property type="match status" value="1"/>
</dbReference>
<dbReference type="InterPro" id="IPR005195">
    <property type="entry name" value="Glyco_hydro_65_M"/>
</dbReference>
<evidence type="ECO:0000256" key="7">
    <source>
        <dbReference type="ARBA" id="ARBA00071505"/>
    </source>
</evidence>
<organism evidence="10 11">
    <name type="scientific">Bugula neritina</name>
    <name type="common">Brown bryozoan</name>
    <name type="synonym">Sertularia neritina</name>
    <dbReference type="NCBI Taxonomy" id="10212"/>
    <lineage>
        <taxon>Eukaryota</taxon>
        <taxon>Metazoa</taxon>
        <taxon>Spiralia</taxon>
        <taxon>Lophotrochozoa</taxon>
        <taxon>Bryozoa</taxon>
        <taxon>Gymnolaemata</taxon>
        <taxon>Cheilostomatida</taxon>
        <taxon>Flustrina</taxon>
        <taxon>Buguloidea</taxon>
        <taxon>Bugulidae</taxon>
        <taxon>Bugula</taxon>
    </lineage>
</organism>
<dbReference type="GO" id="GO:0005975">
    <property type="term" value="P:carbohydrate metabolic process"/>
    <property type="evidence" value="ECO:0007669"/>
    <property type="project" value="InterPro"/>
</dbReference>
<evidence type="ECO:0000256" key="3">
    <source>
        <dbReference type="ARBA" id="ARBA00023295"/>
    </source>
</evidence>
<sequence length="731" mass="81828">MSCLLFVRTYFSLKRNSKFSMTGDDVRWSPPDVSPDSYIFSSTKSGLPSNPLLMPSIGNGNIATVIYRDRIFMNGLYNGAGKQSHRAAIPALNLLKIRDTLETDVFSLNCLTGTFTHEQHRDGVRVVHSVYAHKTIPSLLVNHISMSRVESEEETLIQLQGGTDFHSPDLVMEATAASISTECFTGKILVRESEDYQLQISSIHIVMDKLPEEIELPSGQESICFTFIMSIDVTKERSLAQYTEGKRLAASSALYQLHCESWTGQWQESRIDVWSSDLLTTQTVYGCQYYLMSSLPSLSYYQSFAPGEFFGLSPESLAYGDMSEDDYLGHVFWDQETWMYSPFLLLQPQLAQSMLNTRLRVLNQARKNAVNNKVEGAQFPWEQGVSGIPVSPSDDCEKYELHINADISLAIRQLAYAIGSVSQELRQLAEELADFWMSRVTWLEEKKQFGIVGVMPPDEFNYPVDNSAYTNTAAKLSIQLPGELLSLFSSAEDASGTTSSVYHKRADSYDMYVPFDETLKYHPEFDGYDIKNAGHNIVKQADVVLMGFPLCAETSTIVRKNDLELYEKVTTPNGPAMTWSMFCVGHLELNETSRAEPLFDRQLAQCTQPFKVWSEYPNGKGAINFITGMGGFLQSLLFGFLGIRLEPTCLTIKPVLHSHWTRIRLTGASYQGARFDIDVRREVGETSAPGADIVTVVTQTSGDSSQYTITKSQCSDPCVTTFTVRKQTSTC</sequence>
<protein>
    <recommendedName>
        <fullName evidence="7">Protein-glucosylgalactosylhydroxylysine glucosidase</fullName>
        <ecNumber evidence="6">3.2.1.107</ecNumber>
    </recommendedName>
    <alternativeName>
        <fullName evidence="8">Acid trehalase-like protein 1</fullName>
    </alternativeName>
</protein>
<keyword evidence="2" id="KW-0378">Hydrolase</keyword>
<dbReference type="FunFam" id="1.50.10.10:FF:000023">
    <property type="entry name" value="Protein-glucosylgalactosylhydroxylysine glucosidase"/>
    <property type="match status" value="1"/>
</dbReference>
<dbReference type="EC" id="3.2.1.107" evidence="6"/>
<comment type="function">
    <text evidence="5">Catalyzes the hydrolysis of glucose from the disaccharide unit linked to hydroxylysine residues of collagen and collagen-like proteins.</text>
</comment>
<evidence type="ECO:0000313" key="11">
    <source>
        <dbReference type="Proteomes" id="UP000593567"/>
    </source>
</evidence>
<dbReference type="OrthoDB" id="200349at2759"/>
<dbReference type="InterPro" id="IPR012341">
    <property type="entry name" value="6hp_glycosidase-like_sf"/>
</dbReference>
<feature type="domain" description="Glycoside hydrolase family 65 central catalytic" evidence="9">
    <location>
        <begin position="325"/>
        <end position="530"/>
    </location>
</feature>
<evidence type="ECO:0000256" key="2">
    <source>
        <dbReference type="ARBA" id="ARBA00022801"/>
    </source>
</evidence>
<evidence type="ECO:0000256" key="1">
    <source>
        <dbReference type="ARBA" id="ARBA00006768"/>
    </source>
</evidence>
<evidence type="ECO:0000256" key="5">
    <source>
        <dbReference type="ARBA" id="ARBA00053339"/>
    </source>
</evidence>
<dbReference type="GO" id="GO:0047402">
    <property type="term" value="F:protein-glucosylgalactosylhydroxylysine glucosidase activity"/>
    <property type="evidence" value="ECO:0007669"/>
    <property type="project" value="UniProtKB-EC"/>
</dbReference>
<dbReference type="EMBL" id="VXIV02000165">
    <property type="protein sequence ID" value="KAF6040197.1"/>
    <property type="molecule type" value="Genomic_DNA"/>
</dbReference>
<evidence type="ECO:0000256" key="4">
    <source>
        <dbReference type="ARBA" id="ARBA00051415"/>
    </source>
</evidence>
<dbReference type="PANTHER" id="PTHR11051">
    <property type="entry name" value="GLYCOSYL HYDROLASE-RELATED"/>
    <property type="match status" value="1"/>
</dbReference>
<name>A0A7J7KPW4_BUGNE</name>
<dbReference type="SUPFAM" id="SSF48208">
    <property type="entry name" value="Six-hairpin glycosidases"/>
    <property type="match status" value="1"/>
</dbReference>
<reference evidence="10" key="1">
    <citation type="submission" date="2020-06" db="EMBL/GenBank/DDBJ databases">
        <title>Draft genome of Bugula neritina, a colonial animal packing powerful symbionts and potential medicines.</title>
        <authorList>
            <person name="Rayko M."/>
        </authorList>
    </citation>
    <scope>NUCLEOTIDE SEQUENCE [LARGE SCALE GENOMIC DNA]</scope>
    <source>
        <strain evidence="10">Kwan_BN1</strain>
    </source>
</reference>
<comment type="similarity">
    <text evidence="1">Belongs to the glycosyl hydrolase 65 family.</text>
</comment>
<keyword evidence="11" id="KW-1185">Reference proteome</keyword>
<comment type="catalytic activity">
    <reaction evidence="4">
        <text>(5R)-5-O-[alpha-D-glucosyl-(1-&gt;2)-beta-D-galactosyl]-5-hydroxy-L-lysyl-[collagen] + H2O = (5R)-5-O-(beta-D-galactosyl)-5-hydroxy-L-lysyl-[collagen] + D-glucose</text>
        <dbReference type="Rhea" id="RHEA:11068"/>
        <dbReference type="Rhea" id="RHEA-COMP:12753"/>
        <dbReference type="Rhea" id="RHEA-COMP:12754"/>
        <dbReference type="ChEBI" id="CHEBI:4167"/>
        <dbReference type="ChEBI" id="CHEBI:15377"/>
        <dbReference type="ChEBI" id="CHEBI:133443"/>
        <dbReference type="ChEBI" id="CHEBI:133452"/>
        <dbReference type="EC" id="3.2.1.107"/>
    </reaction>
</comment>
<dbReference type="Gene3D" id="2.60.420.10">
    <property type="entry name" value="Maltose phosphorylase, domain 3"/>
    <property type="match status" value="1"/>
</dbReference>
<comment type="caution">
    <text evidence="10">The sequence shown here is derived from an EMBL/GenBank/DDBJ whole genome shotgun (WGS) entry which is preliminary data.</text>
</comment>
<proteinExistence type="inferred from homology"/>
<evidence type="ECO:0000259" key="9">
    <source>
        <dbReference type="Pfam" id="PF03632"/>
    </source>
</evidence>
<evidence type="ECO:0000256" key="8">
    <source>
        <dbReference type="ARBA" id="ARBA00079982"/>
    </source>
</evidence>
<evidence type="ECO:0000313" key="10">
    <source>
        <dbReference type="EMBL" id="KAF6040197.1"/>
    </source>
</evidence>
<dbReference type="AlphaFoldDB" id="A0A7J7KPW4"/>
<evidence type="ECO:0000256" key="6">
    <source>
        <dbReference type="ARBA" id="ARBA00066430"/>
    </source>
</evidence>
<accession>A0A7J7KPW4</accession>
<dbReference type="PANTHER" id="PTHR11051:SF8">
    <property type="entry name" value="PROTEIN-GLUCOSYLGALACTOSYLHYDROXYLYSINE GLUCOSIDASE"/>
    <property type="match status" value="1"/>
</dbReference>